<keyword evidence="3" id="KW-1185">Reference proteome</keyword>
<organism evidence="2 3">
    <name type="scientific">Henriciella algicola</name>
    <dbReference type="NCBI Taxonomy" id="1608422"/>
    <lineage>
        <taxon>Bacteria</taxon>
        <taxon>Pseudomonadati</taxon>
        <taxon>Pseudomonadota</taxon>
        <taxon>Alphaproteobacteria</taxon>
        <taxon>Hyphomonadales</taxon>
        <taxon>Hyphomonadaceae</taxon>
        <taxon>Henriciella</taxon>
    </lineage>
</organism>
<dbReference type="RefSeq" id="WP_119452948.1">
    <property type="nucleotide sequence ID" value="NZ_QWGA01000003.1"/>
</dbReference>
<feature type="domain" description="DUF559" evidence="1">
    <location>
        <begin position="7"/>
        <end position="98"/>
    </location>
</feature>
<dbReference type="AlphaFoldDB" id="A0A399RLY6"/>
<name>A0A399RLY6_9PROT</name>
<dbReference type="OrthoDB" id="9798754at2"/>
<dbReference type="PANTHER" id="PTHR38590:SF1">
    <property type="entry name" value="BLL0828 PROTEIN"/>
    <property type="match status" value="1"/>
</dbReference>
<gene>
    <name evidence="2" type="ORF">D1222_04160</name>
</gene>
<dbReference type="EMBL" id="QWGA01000003">
    <property type="protein sequence ID" value="RIJ31453.1"/>
    <property type="molecule type" value="Genomic_DNA"/>
</dbReference>
<evidence type="ECO:0000313" key="2">
    <source>
        <dbReference type="EMBL" id="RIJ31453.1"/>
    </source>
</evidence>
<dbReference type="Gene3D" id="3.40.960.10">
    <property type="entry name" value="VSR Endonuclease"/>
    <property type="match status" value="1"/>
</dbReference>
<proteinExistence type="predicted"/>
<accession>A0A399RLY6</accession>
<dbReference type="Pfam" id="PF04480">
    <property type="entry name" value="DUF559"/>
    <property type="match status" value="1"/>
</dbReference>
<dbReference type="PANTHER" id="PTHR38590">
    <property type="entry name" value="BLL0828 PROTEIN"/>
    <property type="match status" value="1"/>
</dbReference>
<dbReference type="InterPro" id="IPR011335">
    <property type="entry name" value="Restrct_endonuc-II-like"/>
</dbReference>
<evidence type="ECO:0000313" key="3">
    <source>
        <dbReference type="Proteomes" id="UP000265845"/>
    </source>
</evidence>
<dbReference type="Proteomes" id="UP000265845">
    <property type="component" value="Unassembled WGS sequence"/>
</dbReference>
<evidence type="ECO:0000259" key="1">
    <source>
        <dbReference type="Pfam" id="PF04480"/>
    </source>
</evidence>
<dbReference type="SUPFAM" id="SSF52980">
    <property type="entry name" value="Restriction endonuclease-like"/>
    <property type="match status" value="1"/>
</dbReference>
<reference evidence="2 3" key="1">
    <citation type="submission" date="2018-08" db="EMBL/GenBank/DDBJ databases">
        <title>Henriciella mobilis sp. nov., isolated from seawater.</title>
        <authorList>
            <person name="Cheng H."/>
            <person name="Wu Y.-H."/>
            <person name="Xu X.-W."/>
            <person name="Guo L.-L."/>
        </authorList>
    </citation>
    <scope>NUCLEOTIDE SEQUENCE [LARGE SCALE GENOMIC DNA]</scope>
    <source>
        <strain evidence="2 3">CCUG67844</strain>
    </source>
</reference>
<dbReference type="InterPro" id="IPR007569">
    <property type="entry name" value="DUF559"/>
</dbReference>
<comment type="caution">
    <text evidence="2">The sequence shown here is derived from an EMBL/GenBank/DDBJ whole genome shotgun (WGS) entry which is preliminary data.</text>
</comment>
<protein>
    <submittedName>
        <fullName evidence="2">DUF559 domain-containing protein</fullName>
    </submittedName>
</protein>
<sequence>MSEYPSTRCARSLRRRANAPEQKAWETLRQLRAEGYAVRRQVSIEGLTVDFAIRSLRLVIEIDGAIHDLETIRQNDTERDARLRSAGWHVMRVPAETAMSGDHLIAVVRDEIAKLQNR</sequence>
<dbReference type="InterPro" id="IPR047216">
    <property type="entry name" value="Endonuclease_DUF559_bact"/>
</dbReference>